<feature type="region of interest" description="Disordered" evidence="1">
    <location>
        <begin position="311"/>
        <end position="386"/>
    </location>
</feature>
<feature type="domain" description="LysM" evidence="2">
    <location>
        <begin position="139"/>
        <end position="187"/>
    </location>
</feature>
<dbReference type="CDD" id="cd00118">
    <property type="entry name" value="LysM"/>
    <property type="match status" value="3"/>
</dbReference>
<name>A0A5S5BR44_9BACL</name>
<dbReference type="InterPro" id="IPR018392">
    <property type="entry name" value="LysM"/>
</dbReference>
<dbReference type="InterPro" id="IPR036779">
    <property type="entry name" value="LysM_dom_sf"/>
</dbReference>
<gene>
    <name evidence="3" type="ORF">BCM02_114158</name>
</gene>
<evidence type="ECO:0000313" key="3">
    <source>
        <dbReference type="EMBL" id="TYP69641.1"/>
    </source>
</evidence>
<sequence length="386" mass="42159">MLVMLIAVGQCMWTTAGAEVEPAAARYISVAYTVQPGDTLFGVARTFYLSGDDYARIAAYNGIANAAGLKAGTTLILPNPIIQGMYEVRAGDTLYAIASRQFTRSGYIRAIMQYNGILDPARGLQTNAVLVIPQPTGNVQHTVQPGDTLYGLSVRYFKPAAYLQFLAAFNDLDPAAPKLLAGQKLAVPNPYYAYSSMPTGASASNAATQSPTAGQTANPSASGPPTTPPAPAAKPQPTQPAQPDAKPAQTAKPSPSAQTLSIRIDLSANKLFVLAGANEDVRGRQRQDEGVDPDRHVRHHYENQKPILLGPQHPRRRSRESARHAVDGARRSEYERHQIRHPRHQRALVHRQVRKRRLHSDAPEGRRMALRRDPDRHECNHRRVAA</sequence>
<dbReference type="AlphaFoldDB" id="A0A5S5BR44"/>
<feature type="compositionally biased region" description="Basic residues" evidence="1">
    <location>
        <begin position="338"/>
        <end position="358"/>
    </location>
</feature>
<evidence type="ECO:0000313" key="4">
    <source>
        <dbReference type="Proteomes" id="UP000323257"/>
    </source>
</evidence>
<dbReference type="SUPFAM" id="SSF54106">
    <property type="entry name" value="LysM domain"/>
    <property type="match status" value="2"/>
</dbReference>
<feature type="compositionally biased region" description="Basic and acidic residues" evidence="1">
    <location>
        <begin position="319"/>
        <end position="337"/>
    </location>
</feature>
<organism evidence="3 4">
    <name type="scientific">Paenibacillus methanolicus</name>
    <dbReference type="NCBI Taxonomy" id="582686"/>
    <lineage>
        <taxon>Bacteria</taxon>
        <taxon>Bacillati</taxon>
        <taxon>Bacillota</taxon>
        <taxon>Bacilli</taxon>
        <taxon>Bacillales</taxon>
        <taxon>Paenibacillaceae</taxon>
        <taxon>Paenibacillus</taxon>
    </lineage>
</organism>
<dbReference type="EMBL" id="VNHS01000014">
    <property type="protein sequence ID" value="TYP69641.1"/>
    <property type="molecule type" value="Genomic_DNA"/>
</dbReference>
<dbReference type="PROSITE" id="PS51782">
    <property type="entry name" value="LYSM"/>
    <property type="match status" value="3"/>
</dbReference>
<feature type="compositionally biased region" description="Low complexity" evidence="1">
    <location>
        <begin position="241"/>
        <end position="253"/>
    </location>
</feature>
<protein>
    <submittedName>
        <fullName evidence="3">LysM repeat protein</fullName>
    </submittedName>
</protein>
<keyword evidence="4" id="KW-1185">Reference proteome</keyword>
<accession>A0A5S5BR44</accession>
<comment type="caution">
    <text evidence="3">The sequence shown here is derived from an EMBL/GenBank/DDBJ whole genome shotgun (WGS) entry which is preliminary data.</text>
</comment>
<dbReference type="Proteomes" id="UP000323257">
    <property type="component" value="Unassembled WGS sequence"/>
</dbReference>
<feature type="domain" description="LysM" evidence="2">
    <location>
        <begin position="30"/>
        <end position="77"/>
    </location>
</feature>
<dbReference type="Pfam" id="PF01476">
    <property type="entry name" value="LysM"/>
    <property type="match status" value="3"/>
</dbReference>
<feature type="domain" description="LysM" evidence="2">
    <location>
        <begin position="84"/>
        <end position="132"/>
    </location>
</feature>
<dbReference type="PANTHER" id="PTHR33734">
    <property type="entry name" value="LYSM DOMAIN-CONTAINING GPI-ANCHORED PROTEIN 2"/>
    <property type="match status" value="1"/>
</dbReference>
<proteinExistence type="predicted"/>
<feature type="region of interest" description="Disordered" evidence="1">
    <location>
        <begin position="200"/>
        <end position="259"/>
    </location>
</feature>
<feature type="compositionally biased region" description="Basic and acidic residues" evidence="1">
    <location>
        <begin position="359"/>
        <end position="378"/>
    </location>
</feature>
<reference evidence="3 4" key="1">
    <citation type="submission" date="2019-07" db="EMBL/GenBank/DDBJ databases">
        <title>Genomic Encyclopedia of Type Strains, Phase III (KMG-III): the genomes of soil and plant-associated and newly described type strains.</title>
        <authorList>
            <person name="Whitman W."/>
        </authorList>
    </citation>
    <scope>NUCLEOTIDE SEQUENCE [LARGE SCALE GENOMIC DNA]</scope>
    <source>
        <strain evidence="3 4">BL24</strain>
    </source>
</reference>
<dbReference type="PANTHER" id="PTHR33734:SF22">
    <property type="entry name" value="MEMBRANE-BOUND LYTIC MUREIN TRANSGLYCOSYLASE D"/>
    <property type="match status" value="1"/>
</dbReference>
<dbReference type="SMART" id="SM00257">
    <property type="entry name" value="LysM"/>
    <property type="match status" value="3"/>
</dbReference>
<evidence type="ECO:0000259" key="2">
    <source>
        <dbReference type="PROSITE" id="PS51782"/>
    </source>
</evidence>
<feature type="compositionally biased region" description="Pro residues" evidence="1">
    <location>
        <begin position="225"/>
        <end position="240"/>
    </location>
</feature>
<dbReference type="Gene3D" id="3.10.350.10">
    <property type="entry name" value="LysM domain"/>
    <property type="match status" value="3"/>
</dbReference>
<evidence type="ECO:0000256" key="1">
    <source>
        <dbReference type="SAM" id="MobiDB-lite"/>
    </source>
</evidence>
<feature type="compositionally biased region" description="Polar residues" evidence="1">
    <location>
        <begin position="200"/>
        <end position="223"/>
    </location>
</feature>